<comment type="cofactor">
    <cofactor evidence="5">
        <name>(R)-lipoate</name>
        <dbReference type="ChEBI" id="CHEBI:83088"/>
    </cofactor>
    <text evidence="5">Binds 1 lipoyl cofactor covalently.</text>
</comment>
<keyword evidence="5" id="KW-0496">Mitochondrion</keyword>
<name>A0A0C3SE59_PHLG1</name>
<dbReference type="STRING" id="745531.A0A0C3SE59"/>
<reference evidence="7 8" key="1">
    <citation type="journal article" date="2014" name="PLoS Genet.">
        <title>Analysis of the Phlebiopsis gigantea genome, transcriptome and secretome provides insight into its pioneer colonization strategies of wood.</title>
        <authorList>
            <person name="Hori C."/>
            <person name="Ishida T."/>
            <person name="Igarashi K."/>
            <person name="Samejima M."/>
            <person name="Suzuki H."/>
            <person name="Master E."/>
            <person name="Ferreira P."/>
            <person name="Ruiz-Duenas F.J."/>
            <person name="Held B."/>
            <person name="Canessa P."/>
            <person name="Larrondo L.F."/>
            <person name="Schmoll M."/>
            <person name="Druzhinina I.S."/>
            <person name="Kubicek C.P."/>
            <person name="Gaskell J.A."/>
            <person name="Kersten P."/>
            <person name="St John F."/>
            <person name="Glasner J."/>
            <person name="Sabat G."/>
            <person name="Splinter BonDurant S."/>
            <person name="Syed K."/>
            <person name="Yadav J."/>
            <person name="Mgbeahuruike A.C."/>
            <person name="Kovalchuk A."/>
            <person name="Asiegbu F.O."/>
            <person name="Lackner G."/>
            <person name="Hoffmeister D."/>
            <person name="Rencoret J."/>
            <person name="Gutierrez A."/>
            <person name="Sun H."/>
            <person name="Lindquist E."/>
            <person name="Barry K."/>
            <person name="Riley R."/>
            <person name="Grigoriev I.V."/>
            <person name="Henrissat B."/>
            <person name="Kues U."/>
            <person name="Berka R.M."/>
            <person name="Martinez A.T."/>
            <person name="Covert S.F."/>
            <person name="Blanchette R.A."/>
            <person name="Cullen D."/>
        </authorList>
    </citation>
    <scope>NUCLEOTIDE SEQUENCE [LARGE SCALE GENOMIC DNA]</scope>
    <source>
        <strain evidence="7 8">11061_1 CR5-6</strain>
    </source>
</reference>
<dbReference type="NCBIfam" id="NF002270">
    <property type="entry name" value="PRK01202.1"/>
    <property type="match status" value="1"/>
</dbReference>
<dbReference type="NCBIfam" id="TIGR00527">
    <property type="entry name" value="gcvH"/>
    <property type="match status" value="1"/>
</dbReference>
<proteinExistence type="inferred from homology"/>
<accession>A0A0C3SE59</accession>
<dbReference type="PROSITE" id="PS50968">
    <property type="entry name" value="BIOTINYL_LIPOYL"/>
    <property type="match status" value="1"/>
</dbReference>
<dbReference type="HAMAP" id="MF_00272">
    <property type="entry name" value="GcvH"/>
    <property type="match status" value="1"/>
</dbReference>
<evidence type="ECO:0000256" key="2">
    <source>
        <dbReference type="ARBA" id="ARBA00022823"/>
    </source>
</evidence>
<keyword evidence="8" id="KW-1185">Reference proteome</keyword>
<dbReference type="InterPro" id="IPR011053">
    <property type="entry name" value="Single_hybrid_motif"/>
</dbReference>
<sequence>MFGLLRSASRPGLAVLRATRTTAAPLASSRVFARTIVTKRFTTDHEAVIYDSDTKLGTVTITDYAQSSLGDVVFVELPTVGTAVKQGDQIGAVESVKAASDIYAPISGTVESINEELSSQPGLLNKSPEQDGWLCKIKVADEAELDALMDAEGYKAHYEQS</sequence>
<dbReference type="GO" id="GO:0009249">
    <property type="term" value="P:protein lipoylation"/>
    <property type="evidence" value="ECO:0007669"/>
    <property type="project" value="TreeGrafter"/>
</dbReference>
<dbReference type="GO" id="GO:0005960">
    <property type="term" value="C:glycine cleavage complex"/>
    <property type="evidence" value="ECO:0007669"/>
    <property type="project" value="UniProtKB-UniRule"/>
</dbReference>
<keyword evidence="2 4" id="KW-0450">Lipoyl</keyword>
<dbReference type="AlphaFoldDB" id="A0A0C3SE59"/>
<dbReference type="InterPro" id="IPR000089">
    <property type="entry name" value="Biotin_lipoyl"/>
</dbReference>
<dbReference type="InterPro" id="IPR017453">
    <property type="entry name" value="GCV_H_sub"/>
</dbReference>
<feature type="modified residue" description="N6-lipoyllysine" evidence="4">
    <location>
        <position position="97"/>
    </location>
</feature>
<organism evidence="7 8">
    <name type="scientific">Phlebiopsis gigantea (strain 11061_1 CR5-6)</name>
    <name type="common">White-rot fungus</name>
    <name type="synonym">Peniophora gigantea</name>
    <dbReference type="NCBI Taxonomy" id="745531"/>
    <lineage>
        <taxon>Eukaryota</taxon>
        <taxon>Fungi</taxon>
        <taxon>Dikarya</taxon>
        <taxon>Basidiomycota</taxon>
        <taxon>Agaricomycotina</taxon>
        <taxon>Agaricomycetes</taxon>
        <taxon>Polyporales</taxon>
        <taxon>Phanerochaetaceae</taxon>
        <taxon>Phlebiopsis</taxon>
    </lineage>
</organism>
<dbReference type="PROSITE" id="PS00189">
    <property type="entry name" value="LIPOYL"/>
    <property type="match status" value="1"/>
</dbReference>
<comment type="similarity">
    <text evidence="1 5">Belongs to the GcvH family.</text>
</comment>
<evidence type="ECO:0000256" key="4">
    <source>
        <dbReference type="PIRSR" id="PIRSR617453-50"/>
    </source>
</evidence>
<dbReference type="InterPro" id="IPR033753">
    <property type="entry name" value="GCV_H/Fam206"/>
</dbReference>
<comment type="function">
    <text evidence="5">The H protein shuttles the methylamine group of glycine from the P protein to the T protein.</text>
</comment>
<dbReference type="Pfam" id="PF01597">
    <property type="entry name" value="GCV_H"/>
    <property type="match status" value="1"/>
</dbReference>
<dbReference type="PANTHER" id="PTHR11715">
    <property type="entry name" value="GLYCINE CLEAVAGE SYSTEM H PROTEIN"/>
    <property type="match status" value="1"/>
</dbReference>
<evidence type="ECO:0000259" key="6">
    <source>
        <dbReference type="PROSITE" id="PS50968"/>
    </source>
</evidence>
<evidence type="ECO:0000313" key="8">
    <source>
        <dbReference type="Proteomes" id="UP000053257"/>
    </source>
</evidence>
<dbReference type="CDD" id="cd06848">
    <property type="entry name" value="GCS_H"/>
    <property type="match status" value="1"/>
</dbReference>
<feature type="domain" description="Lipoyl-binding" evidence="6">
    <location>
        <begin position="56"/>
        <end position="138"/>
    </location>
</feature>
<dbReference type="PANTHER" id="PTHR11715:SF3">
    <property type="entry name" value="GLYCINE CLEAVAGE SYSTEM H PROTEIN-RELATED"/>
    <property type="match status" value="1"/>
</dbReference>
<dbReference type="SUPFAM" id="SSF51230">
    <property type="entry name" value="Single hybrid motif"/>
    <property type="match status" value="1"/>
</dbReference>
<protein>
    <recommendedName>
        <fullName evidence="5">Glycine cleavage system H protein</fullName>
    </recommendedName>
</protein>
<dbReference type="EMBL" id="KN840439">
    <property type="protein sequence ID" value="KIP12437.1"/>
    <property type="molecule type" value="Genomic_DNA"/>
</dbReference>
<evidence type="ECO:0000256" key="5">
    <source>
        <dbReference type="RuleBase" id="RU364055"/>
    </source>
</evidence>
<evidence type="ECO:0000313" key="7">
    <source>
        <dbReference type="EMBL" id="KIP12437.1"/>
    </source>
</evidence>
<gene>
    <name evidence="7" type="ORF">PHLGIDRAFT_17586</name>
</gene>
<keyword evidence="3 5" id="KW-0809">Transit peptide</keyword>
<dbReference type="InterPro" id="IPR003016">
    <property type="entry name" value="2-oxoA_DH_lipoyl-BS"/>
</dbReference>
<dbReference type="InterPro" id="IPR002930">
    <property type="entry name" value="GCV_H"/>
</dbReference>
<dbReference type="Proteomes" id="UP000053257">
    <property type="component" value="Unassembled WGS sequence"/>
</dbReference>
<dbReference type="Gene3D" id="2.40.50.100">
    <property type="match status" value="1"/>
</dbReference>
<comment type="subunit">
    <text evidence="5">The glycine cleavage system is composed of four proteins: P, T, L and H.</text>
</comment>
<dbReference type="GO" id="GO:0005739">
    <property type="term" value="C:mitochondrion"/>
    <property type="evidence" value="ECO:0007669"/>
    <property type="project" value="UniProtKB-SubCell"/>
</dbReference>
<dbReference type="OrthoDB" id="10264154at2759"/>
<evidence type="ECO:0000256" key="3">
    <source>
        <dbReference type="ARBA" id="ARBA00022946"/>
    </source>
</evidence>
<evidence type="ECO:0000256" key="1">
    <source>
        <dbReference type="ARBA" id="ARBA00009249"/>
    </source>
</evidence>
<dbReference type="HOGENOM" id="CLU_097408_1_2_1"/>
<dbReference type="GO" id="GO:0019464">
    <property type="term" value="P:glycine decarboxylation via glycine cleavage system"/>
    <property type="evidence" value="ECO:0007669"/>
    <property type="project" value="UniProtKB-UniRule"/>
</dbReference>
<comment type="subcellular location">
    <subcellularLocation>
        <location evidence="5">Mitochondrion</location>
    </subcellularLocation>
</comment>